<protein>
    <recommendedName>
        <fullName evidence="2">SLH domain-containing protein</fullName>
    </recommendedName>
</protein>
<name>A0A1M5VG37_9FIRM</name>
<keyword evidence="4" id="KW-1185">Reference proteome</keyword>
<dbReference type="OrthoDB" id="1706086at2"/>
<evidence type="ECO:0000256" key="1">
    <source>
        <dbReference type="SAM" id="SignalP"/>
    </source>
</evidence>
<dbReference type="STRING" id="1123281.SAMN02745180_00885"/>
<dbReference type="InterPro" id="IPR001119">
    <property type="entry name" value="SLH_dom"/>
</dbReference>
<evidence type="ECO:0000259" key="2">
    <source>
        <dbReference type="PROSITE" id="PS51272"/>
    </source>
</evidence>
<reference evidence="3 4" key="1">
    <citation type="submission" date="2016-11" db="EMBL/GenBank/DDBJ databases">
        <authorList>
            <person name="Jaros S."/>
            <person name="Januszkiewicz K."/>
            <person name="Wedrychowicz H."/>
        </authorList>
    </citation>
    <scope>NUCLEOTIDE SEQUENCE [LARGE SCALE GENOMIC DNA]</scope>
    <source>
        <strain evidence="3 4">DSM 13106</strain>
    </source>
</reference>
<evidence type="ECO:0000313" key="4">
    <source>
        <dbReference type="Proteomes" id="UP000184389"/>
    </source>
</evidence>
<proteinExistence type="predicted"/>
<feature type="chain" id="PRO_5013382268" description="SLH domain-containing protein" evidence="1">
    <location>
        <begin position="24"/>
        <end position="975"/>
    </location>
</feature>
<accession>A0A1M5VG37</accession>
<dbReference type="Proteomes" id="UP000184389">
    <property type="component" value="Unassembled WGS sequence"/>
</dbReference>
<keyword evidence="1" id="KW-0732">Signal</keyword>
<dbReference type="RefSeq" id="WP_072743510.1">
    <property type="nucleotide sequence ID" value="NZ_FQXR01000004.1"/>
</dbReference>
<feature type="signal peptide" evidence="1">
    <location>
        <begin position="1"/>
        <end position="23"/>
    </location>
</feature>
<dbReference type="AlphaFoldDB" id="A0A1M5VG37"/>
<evidence type="ECO:0000313" key="3">
    <source>
        <dbReference type="EMBL" id="SHH74118.1"/>
    </source>
</evidence>
<dbReference type="PROSITE" id="PS51272">
    <property type="entry name" value="SLH"/>
    <property type="match status" value="2"/>
</dbReference>
<organism evidence="3 4">
    <name type="scientific">Sporanaerobacter acetigenes DSM 13106</name>
    <dbReference type="NCBI Taxonomy" id="1123281"/>
    <lineage>
        <taxon>Bacteria</taxon>
        <taxon>Bacillati</taxon>
        <taxon>Bacillota</taxon>
        <taxon>Tissierellia</taxon>
        <taxon>Tissierellales</taxon>
        <taxon>Sporanaerobacteraceae</taxon>
        <taxon>Sporanaerobacter</taxon>
    </lineage>
</organism>
<feature type="domain" description="SLH" evidence="2">
    <location>
        <begin position="84"/>
        <end position="147"/>
    </location>
</feature>
<sequence>MKKTLSLLLVLAMVLGSFSFAFADEAKVDPAVEAGEFLKKAGVLEGSDSGDLMLDKQLKRQDAVVLLSRLMKAEEEAKKFPVTEEYPTFKDITNNYYKPYLAWAQANKYYEGHNAEKFGYGEFLTAQQYATVLLRALGYEVNDAEAYKAAFETAKKLGIMKDLKVEEKAEITRGQMAQMTFNALGLKMKGSDKTLAEFLGIEMPAPAELKVEKVETENLGEVVVRLSNAKLPNEAKLVDANNYKIVGRKIEKVTVDGNDVILSLDKPLVEKVEYELVIRNIDKAMNKTYDFVAKDNAIPVIKDVKVLGEYGIKVITSEPIDDPQERSFLIDNRNVAMKVDQYGREIILTPYHKTAFSENAKTLTIKSLKDYAGFKSEEAEFPIQIVKDEVAPEVTAVVVKGNVVEVTFDKDVYADSVEAYWNRSSVGNISYVEGRHTIYAEDAGKIDTNKVAYTFARELPRDIEVTIEGVQNHSKVAMEKVKKVATPEIDYSEPEVIDKKVVTTPAYKTDENGKSVEDEGKSKATIYLYFDKDVKGSFLKQANGKYSENEFEPDDHFTLYKGEVASRFEEKGKVVSAKYLSEDRKDVVVVNVEGLYINNRFKDYDYILEVKDFTDRSSLRNKMYRYYVDFSVSAKGSDFVIVEPVKVYEDIRRGEVVATEITLTFTERMYVDRELAENPTNYIFTRSANGKQYDVKDLGGKVESQSNGNQVVITLPEWEASDFTQFEVLNNIKDKDGVRLSGPRVYDFATKQLLGVNVNEPNTLGVKVTPNTNNTLGKDSSAAEAAIYSFKVTKGATAAANVEVTVEGQSKVDVALTGNETPEVVAYKIAEASYTGATAEVDATDSTKVVFTSANKKLDENFKVTVNVATTGIEVAEGKLDNAGKDVYAGEKAEYGFTVTAANRAGKIKVTFTENDTVITKVIDIVDTKLAANDVATAIASAFTGDATATDNEVKFTASAVGAYKVFEVTVEEVK</sequence>
<gene>
    <name evidence="3" type="ORF">SAMN02745180_00885</name>
</gene>
<dbReference type="EMBL" id="FQXR01000004">
    <property type="protein sequence ID" value="SHH74118.1"/>
    <property type="molecule type" value="Genomic_DNA"/>
</dbReference>
<feature type="domain" description="SLH" evidence="2">
    <location>
        <begin position="18"/>
        <end position="81"/>
    </location>
</feature>